<dbReference type="InterPro" id="IPR051288">
    <property type="entry name" value="Serum_paraoxonase/arylesterase"/>
</dbReference>
<dbReference type="EMBL" id="JBHRVA010000003">
    <property type="protein sequence ID" value="MFC3303787.1"/>
    <property type="molecule type" value="Genomic_DNA"/>
</dbReference>
<dbReference type="SUPFAM" id="SSF63829">
    <property type="entry name" value="Calcium-dependent phosphotriesterase"/>
    <property type="match status" value="1"/>
</dbReference>
<evidence type="ECO:0000313" key="3">
    <source>
        <dbReference type="Proteomes" id="UP001595607"/>
    </source>
</evidence>
<accession>A0ABV7MFS2</accession>
<gene>
    <name evidence="2" type="ORF">ACFONP_13725</name>
</gene>
<name>A0ABV7MFS2_9PROT</name>
<dbReference type="InterPro" id="IPR013658">
    <property type="entry name" value="SGL"/>
</dbReference>
<reference evidence="3" key="1">
    <citation type="journal article" date="2019" name="Int. J. Syst. Evol. Microbiol.">
        <title>The Global Catalogue of Microorganisms (GCM) 10K type strain sequencing project: providing services to taxonomists for standard genome sequencing and annotation.</title>
        <authorList>
            <consortium name="The Broad Institute Genomics Platform"/>
            <consortium name="The Broad Institute Genome Sequencing Center for Infectious Disease"/>
            <person name="Wu L."/>
            <person name="Ma J."/>
        </authorList>
    </citation>
    <scope>NUCLEOTIDE SEQUENCE [LARGE SCALE GENOMIC DNA]</scope>
    <source>
        <strain evidence="3">KCTC 22245</strain>
    </source>
</reference>
<dbReference type="RefSeq" id="WP_189576654.1">
    <property type="nucleotide sequence ID" value="NZ_BMXU01000002.1"/>
</dbReference>
<proteinExistence type="predicted"/>
<evidence type="ECO:0000259" key="1">
    <source>
        <dbReference type="Pfam" id="PF08450"/>
    </source>
</evidence>
<evidence type="ECO:0000313" key="2">
    <source>
        <dbReference type="EMBL" id="MFC3303787.1"/>
    </source>
</evidence>
<sequence>MRLFMPMVFVVAAGTLATAVATIWLGYVFHQFEEFPAEGDLTCTPVVGITGASDIAPIPNRNVAFLSVHDQRGKAERGGIVRFDLDDPLDDSSWRDRTGGRPRAFVPGGIDLWEERLPSGQLRHRLFVVNHEGPEVLIFDVDAQGDLTLAERFSDPRLTSPNDVVATGPQSFYVTNDTSAGRDTWRGRADFLAGLPTGQIFHYDGNSWAVMADGLQWPNGLALSRDGDRLYVAEMRAESVRSFDRDPATDRLEQSGRIALGSFPNNLSVDEQDRLLIGSVPQPFAFKAFTESLRDNAPSQVLRVEGGETEVLFQDTGREISAATAASIVGNRTVIGSAADEKFLMCRAPAAG</sequence>
<keyword evidence="3" id="KW-1185">Reference proteome</keyword>
<dbReference type="PANTHER" id="PTHR11799">
    <property type="entry name" value="PARAOXONASE"/>
    <property type="match status" value="1"/>
</dbReference>
<comment type="caution">
    <text evidence="2">The sequence shown here is derived from an EMBL/GenBank/DDBJ whole genome shotgun (WGS) entry which is preliminary data.</text>
</comment>
<organism evidence="2 3">
    <name type="scientific">Parvularcula lutaonensis</name>
    <dbReference type="NCBI Taxonomy" id="491923"/>
    <lineage>
        <taxon>Bacteria</taxon>
        <taxon>Pseudomonadati</taxon>
        <taxon>Pseudomonadota</taxon>
        <taxon>Alphaproteobacteria</taxon>
        <taxon>Parvularculales</taxon>
        <taxon>Parvularculaceae</taxon>
        <taxon>Parvularcula</taxon>
    </lineage>
</organism>
<dbReference type="PANTHER" id="PTHR11799:SF12">
    <property type="entry name" value="PARAOXONASE-RELATED"/>
    <property type="match status" value="1"/>
</dbReference>
<dbReference type="Pfam" id="PF08450">
    <property type="entry name" value="SGL"/>
    <property type="match status" value="1"/>
</dbReference>
<dbReference type="Proteomes" id="UP001595607">
    <property type="component" value="Unassembled WGS sequence"/>
</dbReference>
<protein>
    <submittedName>
        <fullName evidence="2">SMP-30/gluconolactonase/LRE family protein</fullName>
    </submittedName>
</protein>
<feature type="domain" description="SMP-30/Gluconolactonase/LRE-like region" evidence="1">
    <location>
        <begin position="135"/>
        <end position="258"/>
    </location>
</feature>
<dbReference type="Gene3D" id="2.120.10.30">
    <property type="entry name" value="TolB, C-terminal domain"/>
    <property type="match status" value="1"/>
</dbReference>
<dbReference type="InterPro" id="IPR011042">
    <property type="entry name" value="6-blade_b-propeller_TolB-like"/>
</dbReference>